<evidence type="ECO:0000313" key="3">
    <source>
        <dbReference type="Proteomes" id="UP001190700"/>
    </source>
</evidence>
<keyword evidence="1" id="KW-0732">Signal</keyword>
<keyword evidence="3" id="KW-1185">Reference proteome</keyword>
<accession>A0AAE0FW27</accession>
<gene>
    <name evidence="2" type="ORF">CYMTET_24589</name>
</gene>
<feature type="chain" id="PRO_5041929104" evidence="1">
    <location>
        <begin position="24"/>
        <end position="274"/>
    </location>
</feature>
<evidence type="ECO:0000313" key="2">
    <source>
        <dbReference type="EMBL" id="KAK3266817.1"/>
    </source>
</evidence>
<comment type="caution">
    <text evidence="2">The sequence shown here is derived from an EMBL/GenBank/DDBJ whole genome shotgun (WGS) entry which is preliminary data.</text>
</comment>
<reference evidence="2 3" key="1">
    <citation type="journal article" date="2015" name="Genome Biol. Evol.">
        <title>Comparative Genomics of a Bacterivorous Green Alga Reveals Evolutionary Causalities and Consequences of Phago-Mixotrophic Mode of Nutrition.</title>
        <authorList>
            <person name="Burns J.A."/>
            <person name="Paasch A."/>
            <person name="Narechania A."/>
            <person name="Kim E."/>
        </authorList>
    </citation>
    <scope>NUCLEOTIDE SEQUENCE [LARGE SCALE GENOMIC DNA]</scope>
    <source>
        <strain evidence="2 3">PLY_AMNH</strain>
    </source>
</reference>
<dbReference type="EMBL" id="LGRX02012812">
    <property type="protein sequence ID" value="KAK3266817.1"/>
    <property type="molecule type" value="Genomic_DNA"/>
</dbReference>
<organism evidence="2 3">
    <name type="scientific">Cymbomonas tetramitiformis</name>
    <dbReference type="NCBI Taxonomy" id="36881"/>
    <lineage>
        <taxon>Eukaryota</taxon>
        <taxon>Viridiplantae</taxon>
        <taxon>Chlorophyta</taxon>
        <taxon>Pyramimonadophyceae</taxon>
        <taxon>Pyramimonadales</taxon>
        <taxon>Pyramimonadaceae</taxon>
        <taxon>Cymbomonas</taxon>
    </lineage>
</organism>
<protein>
    <submittedName>
        <fullName evidence="2">Uncharacterized protein</fullName>
    </submittedName>
</protein>
<name>A0AAE0FW27_9CHLO</name>
<sequence>MMKARSLWGRLVCAFLVSTQVYAYVDYYNYDDNDLDFLSETSASYAAAPSNDAVHNLAALLAAEPITPDARHKLMHLYESADPDTKVIIQASVEMGKLEPLARCSACEAAVGELQMALLDVIKSGSVANRKPRIHWTQAWRDLPGHEKAELLEALFTPDLCSNRLQHYGVHQTSRMFLPAHFGGRVVPGVESDPDALDLLVKQCKYMEFAMKPQVVAKLATDEERIDRQIVQKGGKLETQLPALWHSLRKEMCNKLSRADGACLSQEHPLFTRK</sequence>
<dbReference type="AlphaFoldDB" id="A0AAE0FW27"/>
<feature type="signal peptide" evidence="1">
    <location>
        <begin position="1"/>
        <end position="23"/>
    </location>
</feature>
<proteinExistence type="predicted"/>
<evidence type="ECO:0000256" key="1">
    <source>
        <dbReference type="SAM" id="SignalP"/>
    </source>
</evidence>
<dbReference type="Proteomes" id="UP001190700">
    <property type="component" value="Unassembled WGS sequence"/>
</dbReference>